<evidence type="ECO:0000313" key="3">
    <source>
        <dbReference type="Proteomes" id="UP001499993"/>
    </source>
</evidence>
<comment type="caution">
    <text evidence="2">The sequence shown here is derived from an EMBL/GenBank/DDBJ whole genome shotgun (WGS) entry which is preliminary data.</text>
</comment>
<keyword evidence="3" id="KW-1185">Reference proteome</keyword>
<gene>
    <name evidence="2" type="ORF">GCM10023224_31570</name>
</gene>
<dbReference type="Proteomes" id="UP001499993">
    <property type="component" value="Unassembled WGS sequence"/>
</dbReference>
<keyword evidence="1" id="KW-1133">Transmembrane helix</keyword>
<dbReference type="RefSeq" id="WP_345557161.1">
    <property type="nucleotide sequence ID" value="NZ_BAABIK010000017.1"/>
</dbReference>
<sequence length="217" mass="22114">MAGNGRAPDQRGRGERHGSARRLWIAAGAGTVLVVAVAVTAGLLVGRGEPAEQADEADTYASAPACSAVPQEAVTELVPGAELETSRQGPMENADSSTCVWTSVGADDAPPRSLHLDFTAHFTDKAGEVSGARAAGRRLEQLAPIGDLEGADPVSELGEGALVWPGTADAASAEVVFRRDNMLIQVFYGGDAGDGGMDYAAAREGAVTAAERVAGSL</sequence>
<keyword evidence="1" id="KW-0812">Transmembrane</keyword>
<proteinExistence type="predicted"/>
<dbReference type="EMBL" id="BAABIK010000017">
    <property type="protein sequence ID" value="GAA4945934.1"/>
    <property type="molecule type" value="Genomic_DNA"/>
</dbReference>
<reference evidence="3" key="1">
    <citation type="journal article" date="2019" name="Int. J. Syst. Evol. Microbiol.">
        <title>The Global Catalogue of Microorganisms (GCM) 10K type strain sequencing project: providing services to taxonomists for standard genome sequencing and annotation.</title>
        <authorList>
            <consortium name="The Broad Institute Genomics Platform"/>
            <consortium name="The Broad Institute Genome Sequencing Center for Infectious Disease"/>
            <person name="Wu L."/>
            <person name="Ma J."/>
        </authorList>
    </citation>
    <scope>NUCLEOTIDE SEQUENCE [LARGE SCALE GENOMIC DNA]</scope>
    <source>
        <strain evidence="3">JCM 18123</strain>
    </source>
</reference>
<keyword evidence="1" id="KW-0472">Membrane</keyword>
<evidence type="ECO:0008006" key="4">
    <source>
        <dbReference type="Google" id="ProtNLM"/>
    </source>
</evidence>
<organism evidence="2 3">
    <name type="scientific">Streptomonospora halophila</name>
    <dbReference type="NCBI Taxonomy" id="427369"/>
    <lineage>
        <taxon>Bacteria</taxon>
        <taxon>Bacillati</taxon>
        <taxon>Actinomycetota</taxon>
        <taxon>Actinomycetes</taxon>
        <taxon>Streptosporangiales</taxon>
        <taxon>Nocardiopsidaceae</taxon>
        <taxon>Streptomonospora</taxon>
    </lineage>
</organism>
<evidence type="ECO:0000256" key="1">
    <source>
        <dbReference type="SAM" id="Phobius"/>
    </source>
</evidence>
<evidence type="ECO:0000313" key="2">
    <source>
        <dbReference type="EMBL" id="GAA4945934.1"/>
    </source>
</evidence>
<name>A0ABP9GKF2_9ACTN</name>
<protein>
    <recommendedName>
        <fullName evidence="4">DUF3558 domain-containing protein</fullName>
    </recommendedName>
</protein>
<accession>A0ABP9GKF2</accession>
<feature type="transmembrane region" description="Helical" evidence="1">
    <location>
        <begin position="23"/>
        <end position="45"/>
    </location>
</feature>